<dbReference type="Gene3D" id="1.10.472.80">
    <property type="entry name" value="Ypt/Rab-GAP domain of gyp1p, domain 3"/>
    <property type="match status" value="1"/>
</dbReference>
<dbReference type="GO" id="GO:0005096">
    <property type="term" value="F:GTPase activator activity"/>
    <property type="evidence" value="ECO:0007669"/>
    <property type="project" value="UniProtKB-KW"/>
</dbReference>
<feature type="compositionally biased region" description="Polar residues" evidence="3">
    <location>
        <begin position="139"/>
        <end position="158"/>
    </location>
</feature>
<accession>A0A8S1IR37</accession>
<dbReference type="PANTHER" id="PTHR47219">
    <property type="entry name" value="RAB GTPASE-ACTIVATING PROTEIN 1-LIKE"/>
    <property type="match status" value="1"/>
</dbReference>
<dbReference type="Gene3D" id="1.10.8.270">
    <property type="entry name" value="putative rabgap domain of human tbc1 domain family member 14 like domains"/>
    <property type="match status" value="1"/>
</dbReference>
<feature type="compositionally biased region" description="Polar residues" evidence="3">
    <location>
        <begin position="331"/>
        <end position="349"/>
    </location>
</feature>
<evidence type="ECO:0000313" key="5">
    <source>
        <dbReference type="EMBL" id="CAD7696317.1"/>
    </source>
</evidence>
<feature type="compositionally biased region" description="Polar residues" evidence="3">
    <location>
        <begin position="121"/>
        <end position="131"/>
    </location>
</feature>
<dbReference type="Proteomes" id="UP000708148">
    <property type="component" value="Unassembled WGS sequence"/>
</dbReference>
<feature type="region of interest" description="Disordered" evidence="3">
    <location>
        <begin position="114"/>
        <end position="267"/>
    </location>
</feature>
<comment type="caution">
    <text evidence="5">The sequence shown here is derived from an EMBL/GenBank/DDBJ whole genome shotgun (WGS) entry which is preliminary data.</text>
</comment>
<dbReference type="FunFam" id="1.10.8.270:FF:000001">
    <property type="entry name" value="TBC1 domain family member 1"/>
    <property type="match status" value="1"/>
</dbReference>
<dbReference type="Gene3D" id="1.10.10.750">
    <property type="entry name" value="Ypt/Rab-GAP domain of gyp1p, domain 1"/>
    <property type="match status" value="1"/>
</dbReference>
<feature type="compositionally biased region" description="Basic and acidic residues" evidence="3">
    <location>
        <begin position="215"/>
        <end position="224"/>
    </location>
</feature>
<dbReference type="InterPro" id="IPR035969">
    <property type="entry name" value="Rab-GAP_TBC_sf"/>
</dbReference>
<evidence type="ECO:0000256" key="3">
    <source>
        <dbReference type="SAM" id="MobiDB-lite"/>
    </source>
</evidence>
<dbReference type="FunFam" id="1.10.10.750:FF:000003">
    <property type="entry name" value="GTPase activating protein (Evi5)"/>
    <property type="match status" value="1"/>
</dbReference>
<reference evidence="5" key="1">
    <citation type="submission" date="2020-12" db="EMBL/GenBank/DDBJ databases">
        <authorList>
            <person name="Iha C."/>
        </authorList>
    </citation>
    <scope>NUCLEOTIDE SEQUENCE</scope>
</reference>
<dbReference type="PANTHER" id="PTHR47219:SF9">
    <property type="entry name" value="GTPASE ACTIVATING PROTEIN AND CENTROSOME-ASSOCIATED, ISOFORM B"/>
    <property type="match status" value="1"/>
</dbReference>
<sequence>MVLALRRKNSVGRWPSETPFSVARATLDWSTGRVSPITTISSITVAEQQLHSQTGLWAQQARFASRARTATDFCGRSCCTVHSTTGFWYPGTPGVKVVPHRSPLPIQTAVHLESGRLPSGSPHSHSYTGSPHSLPGTPHSLSSTPRSLSGTQFPLSNSLREKYSNSHRWQTHRWRDKLGRPPGAASPNTALDPQKQKHVAGTRLTRKAKGPKGRHPSEFMREGPRAASVDGSVHQGQKPAVRSEAGREVPVDKRSQQPSCSKAEEGWRVGAGVHGMEQAVPTITGMVSTLFGDHTRGDVEGWLDSGLSESSSTCGPEQRFSALQVALRPQMVSQATSDSSAGSEESTAITPDGELLSTADRDPTTAVAALPEFERVDQFGFVRRNDGASGSPSLGHNGAREANRLKKWRRMVGAGGVDWKVYLEKHPKKVKKRIRKGIPDALRGLTWQLLSGGRSLLLANEGVYHQLMLYESSMEQIELEIVRDLNRTYPGHVYFQQRQGPGQRSLFNVLKAYSVYDKKVGYVQGMGFIAGLLLLYMCEEDAFWTLVALLKGQVHPPMEGLYTDGFPLLQQYFYQFEHTIKKECPRLASHFDHENVLPIMFCSHWFNTVFAYSLPFEHLLRVWDVFLFEGWKTVFRVGLLLLKSAEEQLLAKPFEGIMATLNSNSKQLAAAQFPILGRSPDTFIKVHTMLLP</sequence>
<gene>
    <name evidence="5" type="ORF">OSTQU699_LOCUS1678</name>
</gene>
<evidence type="ECO:0000313" key="6">
    <source>
        <dbReference type="Proteomes" id="UP000708148"/>
    </source>
</evidence>
<dbReference type="GO" id="GO:0031267">
    <property type="term" value="F:small GTPase binding"/>
    <property type="evidence" value="ECO:0007669"/>
    <property type="project" value="TreeGrafter"/>
</dbReference>
<dbReference type="Pfam" id="PF00566">
    <property type="entry name" value="RabGAP-TBC"/>
    <property type="match status" value="1"/>
</dbReference>
<keyword evidence="1" id="KW-0343">GTPase activation</keyword>
<dbReference type="SUPFAM" id="SSF47923">
    <property type="entry name" value="Ypt/Rab-GAP domain of gyp1p"/>
    <property type="match status" value="2"/>
</dbReference>
<dbReference type="SMART" id="SM00164">
    <property type="entry name" value="TBC"/>
    <property type="match status" value="1"/>
</dbReference>
<feature type="region of interest" description="Disordered" evidence="3">
    <location>
        <begin position="331"/>
        <end position="360"/>
    </location>
</feature>
<evidence type="ECO:0000256" key="1">
    <source>
        <dbReference type="ARBA" id="ARBA00022468"/>
    </source>
</evidence>
<dbReference type="EMBL" id="CAJHUC010000458">
    <property type="protein sequence ID" value="CAD7696317.1"/>
    <property type="molecule type" value="Genomic_DNA"/>
</dbReference>
<feature type="compositionally biased region" description="Basic residues" evidence="3">
    <location>
        <begin position="196"/>
        <end position="214"/>
    </location>
</feature>
<proteinExistence type="predicted"/>
<dbReference type="PROSITE" id="PS50086">
    <property type="entry name" value="TBC_RABGAP"/>
    <property type="match status" value="1"/>
</dbReference>
<protein>
    <recommendedName>
        <fullName evidence="4">Rab-GAP TBC domain-containing protein</fullName>
    </recommendedName>
</protein>
<dbReference type="OrthoDB" id="294251at2759"/>
<feature type="compositionally biased region" description="Basic and acidic residues" evidence="3">
    <location>
        <begin position="244"/>
        <end position="255"/>
    </location>
</feature>
<keyword evidence="6" id="KW-1185">Reference proteome</keyword>
<dbReference type="InterPro" id="IPR000195">
    <property type="entry name" value="Rab-GAP-TBC_dom"/>
</dbReference>
<dbReference type="InterPro" id="IPR050302">
    <property type="entry name" value="Rab_GAP_TBC_domain"/>
</dbReference>
<dbReference type="AlphaFoldDB" id="A0A8S1IR37"/>
<keyword evidence="2" id="KW-0175">Coiled coil</keyword>
<organism evidence="5 6">
    <name type="scientific">Ostreobium quekettii</name>
    <dbReference type="NCBI Taxonomy" id="121088"/>
    <lineage>
        <taxon>Eukaryota</taxon>
        <taxon>Viridiplantae</taxon>
        <taxon>Chlorophyta</taxon>
        <taxon>core chlorophytes</taxon>
        <taxon>Ulvophyceae</taxon>
        <taxon>TCBD clade</taxon>
        <taxon>Bryopsidales</taxon>
        <taxon>Ostreobineae</taxon>
        <taxon>Ostreobiaceae</taxon>
        <taxon>Ostreobium</taxon>
    </lineage>
</organism>
<feature type="domain" description="Rab-GAP TBC" evidence="4">
    <location>
        <begin position="437"/>
        <end position="630"/>
    </location>
</feature>
<evidence type="ECO:0000259" key="4">
    <source>
        <dbReference type="PROSITE" id="PS50086"/>
    </source>
</evidence>
<name>A0A8S1IR37_9CHLO</name>
<evidence type="ECO:0000256" key="2">
    <source>
        <dbReference type="ARBA" id="ARBA00023054"/>
    </source>
</evidence>